<evidence type="ECO:0000313" key="5">
    <source>
        <dbReference type="Proteomes" id="UP000308652"/>
    </source>
</evidence>
<dbReference type="InterPro" id="IPR016181">
    <property type="entry name" value="Acyl_CoA_acyltransferase"/>
</dbReference>
<proteinExistence type="predicted"/>
<evidence type="ECO:0000259" key="3">
    <source>
        <dbReference type="PROSITE" id="PS51186"/>
    </source>
</evidence>
<dbReference type="Pfam" id="PF09792">
    <property type="entry name" value="But2"/>
    <property type="match status" value="1"/>
</dbReference>
<dbReference type="SUPFAM" id="SSF55729">
    <property type="entry name" value="Acyl-CoA N-acyltransferases (Nat)"/>
    <property type="match status" value="1"/>
</dbReference>
<dbReference type="PANTHER" id="PTHR42791">
    <property type="entry name" value="GNAT FAMILY ACETYLTRANSFERASE"/>
    <property type="match status" value="1"/>
</dbReference>
<dbReference type="EMBL" id="ML213593">
    <property type="protein sequence ID" value="TFK42238.1"/>
    <property type="molecule type" value="Genomic_DNA"/>
</dbReference>
<keyword evidence="5" id="KW-1185">Reference proteome</keyword>
<dbReference type="Pfam" id="PF13673">
    <property type="entry name" value="Acetyltransf_10"/>
    <property type="match status" value="1"/>
</dbReference>
<keyword evidence="2" id="KW-1133">Transmembrane helix</keyword>
<evidence type="ECO:0000313" key="4">
    <source>
        <dbReference type="EMBL" id="TFK42238.1"/>
    </source>
</evidence>
<dbReference type="STRING" id="68775.A0A5C3MEE1"/>
<dbReference type="PANTHER" id="PTHR42791:SF1">
    <property type="entry name" value="N-ACETYLTRANSFERASE DOMAIN-CONTAINING PROTEIN"/>
    <property type="match status" value="1"/>
</dbReference>
<keyword evidence="2" id="KW-0472">Membrane</keyword>
<dbReference type="CDD" id="cd04301">
    <property type="entry name" value="NAT_SF"/>
    <property type="match status" value="1"/>
</dbReference>
<gene>
    <name evidence="4" type="ORF">BDQ12DRAFT_645786</name>
</gene>
<evidence type="ECO:0000256" key="2">
    <source>
        <dbReference type="SAM" id="Phobius"/>
    </source>
</evidence>
<accession>A0A5C3MEE1</accession>
<dbReference type="InterPro" id="IPR000182">
    <property type="entry name" value="GNAT_dom"/>
</dbReference>
<protein>
    <recommendedName>
        <fullName evidence="3">N-acetyltransferase domain-containing protein</fullName>
    </recommendedName>
</protein>
<keyword evidence="2" id="KW-0812">Transmembrane</keyword>
<sequence>MAEVIIQHIEHPSEAQINASVALFVDLMKDDNAALSLSGGDLSLVDPMARAILLAGAIDGEYYSATNEEGELVGFTMWMPPGQELFSTEEQRNLAAKIFMAQLSDGGKEYYKTTYTAEFPSFVATKLGSTAKVDSWWLHMAMVRRDYQRKGVARALISPILTKAREKGETLALCTTSDRNVPIYVALGFTLKGSKIMPSPWGEWPLYVFALDTRLPDYSTMQNSDIEEESTALLPGSGYEKQSERDPTTSRSLPLTRYGLSPTCLAICAFMLFIAVDIAAYVYVARTIADFSITSTTDVMEFRDPYIGLDELYSLGKVKPSQYQHFINAPRLSVQISRSEPEKVFPDDVHRWPSDFGQLSPPDRHLLVTPSVHTIAQFSVLDYGMEKCALAMRLPARDEVLLQKYSVEDANGIVRLNVCQLEGSRPLDVRTLSWTNRPRCVQSMGIVEARMGEEVEAEPFDCRSGSFLAFEISCADENNACGVDVWSNHNDTWGVFINQYQTLL</sequence>
<feature type="region of interest" description="Disordered" evidence="1">
    <location>
        <begin position="232"/>
        <end position="252"/>
    </location>
</feature>
<organism evidence="4 5">
    <name type="scientific">Crucibulum laeve</name>
    <dbReference type="NCBI Taxonomy" id="68775"/>
    <lineage>
        <taxon>Eukaryota</taxon>
        <taxon>Fungi</taxon>
        <taxon>Dikarya</taxon>
        <taxon>Basidiomycota</taxon>
        <taxon>Agaricomycotina</taxon>
        <taxon>Agaricomycetes</taxon>
        <taxon>Agaricomycetidae</taxon>
        <taxon>Agaricales</taxon>
        <taxon>Agaricineae</taxon>
        <taxon>Nidulariaceae</taxon>
        <taxon>Crucibulum</taxon>
    </lineage>
</organism>
<dbReference type="Gene3D" id="3.40.630.30">
    <property type="match status" value="1"/>
</dbReference>
<feature type="transmembrane region" description="Helical" evidence="2">
    <location>
        <begin position="260"/>
        <end position="284"/>
    </location>
</feature>
<dbReference type="GO" id="GO:0016747">
    <property type="term" value="F:acyltransferase activity, transferring groups other than amino-acyl groups"/>
    <property type="evidence" value="ECO:0007669"/>
    <property type="project" value="InterPro"/>
</dbReference>
<dbReference type="PROSITE" id="PS51186">
    <property type="entry name" value="GNAT"/>
    <property type="match status" value="1"/>
</dbReference>
<dbReference type="AlphaFoldDB" id="A0A5C3MEE1"/>
<dbReference type="InterPro" id="IPR052523">
    <property type="entry name" value="Trichothecene_AcTrans"/>
</dbReference>
<name>A0A5C3MEE1_9AGAR</name>
<dbReference type="Proteomes" id="UP000308652">
    <property type="component" value="Unassembled WGS sequence"/>
</dbReference>
<dbReference type="OrthoDB" id="61113at2759"/>
<dbReference type="InterPro" id="IPR018620">
    <property type="entry name" value="Ubiquitin3-bd_protein_But2_C"/>
</dbReference>
<feature type="domain" description="N-acetyltransferase" evidence="3">
    <location>
        <begin position="70"/>
        <end position="214"/>
    </location>
</feature>
<evidence type="ECO:0000256" key="1">
    <source>
        <dbReference type="SAM" id="MobiDB-lite"/>
    </source>
</evidence>
<reference evidence="4 5" key="1">
    <citation type="journal article" date="2019" name="Nat. Ecol. Evol.">
        <title>Megaphylogeny resolves global patterns of mushroom evolution.</title>
        <authorList>
            <person name="Varga T."/>
            <person name="Krizsan K."/>
            <person name="Foldi C."/>
            <person name="Dima B."/>
            <person name="Sanchez-Garcia M."/>
            <person name="Sanchez-Ramirez S."/>
            <person name="Szollosi G.J."/>
            <person name="Szarkandi J.G."/>
            <person name="Papp V."/>
            <person name="Albert L."/>
            <person name="Andreopoulos W."/>
            <person name="Angelini C."/>
            <person name="Antonin V."/>
            <person name="Barry K.W."/>
            <person name="Bougher N.L."/>
            <person name="Buchanan P."/>
            <person name="Buyck B."/>
            <person name="Bense V."/>
            <person name="Catcheside P."/>
            <person name="Chovatia M."/>
            <person name="Cooper J."/>
            <person name="Damon W."/>
            <person name="Desjardin D."/>
            <person name="Finy P."/>
            <person name="Geml J."/>
            <person name="Haridas S."/>
            <person name="Hughes K."/>
            <person name="Justo A."/>
            <person name="Karasinski D."/>
            <person name="Kautmanova I."/>
            <person name="Kiss B."/>
            <person name="Kocsube S."/>
            <person name="Kotiranta H."/>
            <person name="LaButti K.M."/>
            <person name="Lechner B.E."/>
            <person name="Liimatainen K."/>
            <person name="Lipzen A."/>
            <person name="Lukacs Z."/>
            <person name="Mihaltcheva S."/>
            <person name="Morgado L.N."/>
            <person name="Niskanen T."/>
            <person name="Noordeloos M.E."/>
            <person name="Ohm R.A."/>
            <person name="Ortiz-Santana B."/>
            <person name="Ovrebo C."/>
            <person name="Racz N."/>
            <person name="Riley R."/>
            <person name="Savchenko A."/>
            <person name="Shiryaev A."/>
            <person name="Soop K."/>
            <person name="Spirin V."/>
            <person name="Szebenyi C."/>
            <person name="Tomsovsky M."/>
            <person name="Tulloss R.E."/>
            <person name="Uehling J."/>
            <person name="Grigoriev I.V."/>
            <person name="Vagvolgyi C."/>
            <person name="Papp T."/>
            <person name="Martin F.M."/>
            <person name="Miettinen O."/>
            <person name="Hibbett D.S."/>
            <person name="Nagy L.G."/>
        </authorList>
    </citation>
    <scope>NUCLEOTIDE SEQUENCE [LARGE SCALE GENOMIC DNA]</scope>
    <source>
        <strain evidence="4 5">CBS 166.37</strain>
    </source>
</reference>